<protein>
    <submittedName>
        <fullName evidence="1">Uncharacterized protein</fullName>
    </submittedName>
</protein>
<proteinExistence type="predicted"/>
<dbReference type="Gene3D" id="2.70.40.10">
    <property type="match status" value="1"/>
</dbReference>
<name>A0A6C0IPY0_9ZZZZ</name>
<reference evidence="1" key="1">
    <citation type="journal article" date="2020" name="Nature">
        <title>Giant virus diversity and host interactions through global metagenomics.</title>
        <authorList>
            <person name="Schulz F."/>
            <person name="Roux S."/>
            <person name="Paez-Espino D."/>
            <person name="Jungbluth S."/>
            <person name="Walsh D.A."/>
            <person name="Denef V.J."/>
            <person name="McMahon K.D."/>
            <person name="Konstantinidis K.T."/>
            <person name="Eloe-Fadrosh E.A."/>
            <person name="Kyrpides N.C."/>
            <person name="Woyke T."/>
        </authorList>
    </citation>
    <scope>NUCLEOTIDE SEQUENCE</scope>
    <source>
        <strain evidence="1">GVMAG-M-3300024258-14</strain>
    </source>
</reference>
<accession>A0A6C0IPY0</accession>
<dbReference type="EMBL" id="MN740211">
    <property type="protein sequence ID" value="QHT93937.1"/>
    <property type="molecule type" value="Genomic_DNA"/>
</dbReference>
<organism evidence="1">
    <name type="scientific">viral metagenome</name>
    <dbReference type="NCBI Taxonomy" id="1070528"/>
    <lineage>
        <taxon>unclassified sequences</taxon>
        <taxon>metagenomes</taxon>
        <taxon>organismal metagenomes</taxon>
    </lineage>
</organism>
<dbReference type="AlphaFoldDB" id="A0A6C0IPY0"/>
<evidence type="ECO:0000313" key="1">
    <source>
        <dbReference type="EMBL" id="QHT93937.1"/>
    </source>
</evidence>
<dbReference type="SUPFAM" id="SSF51283">
    <property type="entry name" value="dUTPase-like"/>
    <property type="match status" value="1"/>
</dbReference>
<sequence>MTSFDTTYASKLLDTYPQIMSLQLFVDGDNELKQKYIDSANKHNNKVLNNLSHIDGGFDLFSPRVADTVERRFFGPNWKDLPDVNKLDFKICCSAKMLYTRSDTDTLKSFNTGYYMHPRSSLSKTKLRLANSTGIIDAGYRGHIMGMFDVVGSKDENLIDCDYMGNAYDRYVQICAPGLVPILVEVVDTLERLGEETARGSGGFGSTGA</sequence>
<dbReference type="InterPro" id="IPR036157">
    <property type="entry name" value="dUTPase-like_sf"/>
</dbReference>